<organism evidence="1 2">
    <name type="scientific">Digitaria exilis</name>
    <dbReference type="NCBI Taxonomy" id="1010633"/>
    <lineage>
        <taxon>Eukaryota</taxon>
        <taxon>Viridiplantae</taxon>
        <taxon>Streptophyta</taxon>
        <taxon>Embryophyta</taxon>
        <taxon>Tracheophyta</taxon>
        <taxon>Spermatophyta</taxon>
        <taxon>Magnoliopsida</taxon>
        <taxon>Liliopsida</taxon>
        <taxon>Poales</taxon>
        <taxon>Poaceae</taxon>
        <taxon>PACMAD clade</taxon>
        <taxon>Panicoideae</taxon>
        <taxon>Panicodae</taxon>
        <taxon>Paniceae</taxon>
        <taxon>Anthephorinae</taxon>
        <taxon>Digitaria</taxon>
    </lineage>
</organism>
<reference evidence="1" key="1">
    <citation type="submission" date="2020-07" db="EMBL/GenBank/DDBJ databases">
        <title>Genome sequence and genetic diversity analysis of an under-domesticated orphan crop, white fonio (Digitaria exilis).</title>
        <authorList>
            <person name="Bennetzen J.L."/>
            <person name="Chen S."/>
            <person name="Ma X."/>
            <person name="Wang X."/>
            <person name="Yssel A.E.J."/>
            <person name="Chaluvadi S.R."/>
            <person name="Johnson M."/>
            <person name="Gangashetty P."/>
            <person name="Hamidou F."/>
            <person name="Sanogo M.D."/>
            <person name="Zwaenepoel A."/>
            <person name="Wallace J."/>
            <person name="Van De Peer Y."/>
            <person name="Van Deynze A."/>
        </authorList>
    </citation>
    <scope>NUCLEOTIDE SEQUENCE</scope>
    <source>
        <tissue evidence="1">Leaves</tissue>
    </source>
</reference>
<dbReference type="AlphaFoldDB" id="A0A835AG19"/>
<protein>
    <submittedName>
        <fullName evidence="1">Uncharacterized protein</fullName>
    </submittedName>
</protein>
<comment type="caution">
    <text evidence="1">The sequence shown here is derived from an EMBL/GenBank/DDBJ whole genome shotgun (WGS) entry which is preliminary data.</text>
</comment>
<gene>
    <name evidence="1" type="ORF">HU200_056663</name>
</gene>
<dbReference type="Proteomes" id="UP000636709">
    <property type="component" value="Unassembled WGS sequence"/>
</dbReference>
<dbReference type="EMBL" id="JACEFO010002392">
    <property type="protein sequence ID" value="KAF8661714.1"/>
    <property type="molecule type" value="Genomic_DNA"/>
</dbReference>
<proteinExistence type="predicted"/>
<name>A0A835AG19_9POAL</name>
<keyword evidence="2" id="KW-1185">Reference proteome</keyword>
<evidence type="ECO:0000313" key="1">
    <source>
        <dbReference type="EMBL" id="KAF8661714.1"/>
    </source>
</evidence>
<sequence>MDMIIAARISFNSRIFREIIMVACWALWTRSPLME</sequence>
<evidence type="ECO:0000313" key="2">
    <source>
        <dbReference type="Proteomes" id="UP000636709"/>
    </source>
</evidence>
<accession>A0A835AG19</accession>